<evidence type="ECO:0000313" key="2">
    <source>
        <dbReference type="Proteomes" id="UP000183832"/>
    </source>
</evidence>
<keyword evidence="2" id="KW-1185">Reference proteome</keyword>
<organism evidence="1 2">
    <name type="scientific">Clunio marinus</name>
    <dbReference type="NCBI Taxonomy" id="568069"/>
    <lineage>
        <taxon>Eukaryota</taxon>
        <taxon>Metazoa</taxon>
        <taxon>Ecdysozoa</taxon>
        <taxon>Arthropoda</taxon>
        <taxon>Hexapoda</taxon>
        <taxon>Insecta</taxon>
        <taxon>Pterygota</taxon>
        <taxon>Neoptera</taxon>
        <taxon>Endopterygota</taxon>
        <taxon>Diptera</taxon>
        <taxon>Nematocera</taxon>
        <taxon>Chironomoidea</taxon>
        <taxon>Chironomidae</taxon>
        <taxon>Clunio</taxon>
    </lineage>
</organism>
<dbReference type="Proteomes" id="UP000183832">
    <property type="component" value="Unassembled WGS sequence"/>
</dbReference>
<name>A0A1J1IY64_9DIPT</name>
<protein>
    <submittedName>
        <fullName evidence="1">CLUMA_CG018388, isoform A</fullName>
    </submittedName>
</protein>
<dbReference type="AlphaFoldDB" id="A0A1J1IY64"/>
<evidence type="ECO:0000313" key="1">
    <source>
        <dbReference type="EMBL" id="CRL05032.1"/>
    </source>
</evidence>
<accession>A0A1J1IY64</accession>
<proteinExistence type="predicted"/>
<sequence length="82" mass="9429">MRRKASPLIFHGNAMQSGRKEVCLAILHVTLSDHCSRTMIVTQLNASHDSLESVLNTTSTHVSNLYLLRENTRKKTVYWRFN</sequence>
<reference evidence="1 2" key="1">
    <citation type="submission" date="2015-04" db="EMBL/GenBank/DDBJ databases">
        <authorList>
            <person name="Syromyatnikov M.Y."/>
            <person name="Popov V.N."/>
        </authorList>
    </citation>
    <scope>NUCLEOTIDE SEQUENCE [LARGE SCALE GENOMIC DNA]</scope>
</reference>
<gene>
    <name evidence="1" type="ORF">CLUMA_CG018388</name>
</gene>
<dbReference type="EMBL" id="CVRI01000064">
    <property type="protein sequence ID" value="CRL05032.1"/>
    <property type="molecule type" value="Genomic_DNA"/>
</dbReference>